<organism evidence="1 2">
    <name type="scientific">Phormidium tenue NIES-30</name>
    <dbReference type="NCBI Taxonomy" id="549789"/>
    <lineage>
        <taxon>Bacteria</taxon>
        <taxon>Bacillati</taxon>
        <taxon>Cyanobacteriota</taxon>
        <taxon>Cyanophyceae</taxon>
        <taxon>Oscillatoriophycideae</taxon>
        <taxon>Oscillatoriales</taxon>
        <taxon>Oscillatoriaceae</taxon>
        <taxon>Phormidium</taxon>
    </lineage>
</organism>
<dbReference type="SUPFAM" id="SSF55729">
    <property type="entry name" value="Acyl-CoA N-acyltransferases (Nat)"/>
    <property type="match status" value="1"/>
</dbReference>
<dbReference type="Proteomes" id="UP000185557">
    <property type="component" value="Unassembled WGS sequence"/>
</dbReference>
<dbReference type="RefSeq" id="WP_073607496.1">
    <property type="nucleotide sequence ID" value="NZ_MRCG01000002.1"/>
</dbReference>
<proteinExistence type="predicted"/>
<sequence length="180" mass="20804">MNRPLRLTKPPNDIVTATIGLLTQEQVGQIDDIWESILRETQQPDASWDWAYKLRLAVNDDRYEAYGIEFEALLQGVILLETQWHRSWLPQRFPLVYVEYLASAPWNRRLLEDPPYLIGVGRALVLFARQRSVELGYGGRVGLHALPGAEAFYRRYNMPDYGSDPDKDGLIYFEYAALMP</sequence>
<reference evidence="1 2" key="1">
    <citation type="submission" date="2016-11" db="EMBL/GenBank/DDBJ databases">
        <title>Draft Genome Sequences of Nine Cyanobacterial Strains from Diverse Habitats.</title>
        <authorList>
            <person name="Zhu T."/>
            <person name="Hou S."/>
            <person name="Lu X."/>
            <person name="Hess W.R."/>
        </authorList>
    </citation>
    <scope>NUCLEOTIDE SEQUENCE [LARGE SCALE GENOMIC DNA]</scope>
    <source>
        <strain evidence="1 2">NIES-30</strain>
    </source>
</reference>
<dbReference type="EMBL" id="MRCG01000002">
    <property type="protein sequence ID" value="OKH50259.1"/>
    <property type="molecule type" value="Genomic_DNA"/>
</dbReference>
<keyword evidence="2" id="KW-1185">Reference proteome</keyword>
<accession>A0A1U7JA09</accession>
<evidence type="ECO:0008006" key="3">
    <source>
        <dbReference type="Google" id="ProtNLM"/>
    </source>
</evidence>
<name>A0A1U7JA09_9CYAN</name>
<evidence type="ECO:0000313" key="2">
    <source>
        <dbReference type="Proteomes" id="UP000185557"/>
    </source>
</evidence>
<protein>
    <recommendedName>
        <fullName evidence="3">GNAT family N-acetyltransferase</fullName>
    </recommendedName>
</protein>
<dbReference type="AlphaFoldDB" id="A0A1U7JA09"/>
<comment type="caution">
    <text evidence="1">The sequence shown here is derived from an EMBL/GenBank/DDBJ whole genome shotgun (WGS) entry which is preliminary data.</text>
</comment>
<gene>
    <name evidence="1" type="ORF">NIES30_05620</name>
</gene>
<dbReference type="InterPro" id="IPR016181">
    <property type="entry name" value="Acyl_CoA_acyltransferase"/>
</dbReference>
<evidence type="ECO:0000313" key="1">
    <source>
        <dbReference type="EMBL" id="OKH50259.1"/>
    </source>
</evidence>